<feature type="region of interest" description="Disordered" evidence="4">
    <location>
        <begin position="702"/>
        <end position="740"/>
    </location>
</feature>
<evidence type="ECO:0000313" key="8">
    <source>
        <dbReference type="Proteomes" id="UP001305414"/>
    </source>
</evidence>
<dbReference type="InterPro" id="IPR000164">
    <property type="entry name" value="Histone_H3/CENP-A"/>
</dbReference>
<evidence type="ECO:0000313" key="7">
    <source>
        <dbReference type="EMBL" id="KAK5625206.1"/>
    </source>
</evidence>
<dbReference type="Pfam" id="PF08487">
    <property type="entry name" value="VIT"/>
    <property type="match status" value="1"/>
</dbReference>
<dbReference type="PROSITE" id="PS50234">
    <property type="entry name" value="VWFA"/>
    <property type="match status" value="1"/>
</dbReference>
<comment type="subcellular location">
    <subcellularLocation>
        <location evidence="1">Chromosome</location>
    </subcellularLocation>
</comment>
<dbReference type="Pfam" id="PF13768">
    <property type="entry name" value="VWA_3"/>
    <property type="match status" value="1"/>
</dbReference>
<dbReference type="GO" id="GO:0003677">
    <property type="term" value="F:DNA binding"/>
    <property type="evidence" value="ECO:0007669"/>
    <property type="project" value="InterPro"/>
</dbReference>
<dbReference type="AlphaFoldDB" id="A0AAN7Z5V7"/>
<evidence type="ECO:0000259" key="5">
    <source>
        <dbReference type="PROSITE" id="PS50234"/>
    </source>
</evidence>
<evidence type="ECO:0000256" key="1">
    <source>
        <dbReference type="ARBA" id="ARBA00004286"/>
    </source>
</evidence>
<accession>A0AAN7Z5V7</accession>
<dbReference type="GO" id="GO:0030527">
    <property type="term" value="F:structural constituent of chromatin"/>
    <property type="evidence" value="ECO:0007669"/>
    <property type="project" value="InterPro"/>
</dbReference>
<dbReference type="SUPFAM" id="SSF53300">
    <property type="entry name" value="vWA-like"/>
    <property type="match status" value="1"/>
</dbReference>
<reference evidence="7 8" key="1">
    <citation type="submission" date="2023-10" db="EMBL/GenBank/DDBJ databases">
        <title>Draft genome sequence of Xylaria bambusicola isolate GMP-LS, the root and basal stem rot pathogen of sugarcane in Indonesia.</title>
        <authorList>
            <person name="Selvaraj P."/>
            <person name="Muralishankar V."/>
            <person name="Muruganantham S."/>
            <person name="Sp S."/>
            <person name="Haryani S."/>
            <person name="Lau K.J.X."/>
            <person name="Naqvi N.I."/>
        </authorList>
    </citation>
    <scope>NUCLEOTIDE SEQUENCE [LARGE SCALE GENOMIC DNA]</scope>
    <source>
        <strain evidence="7">GMP-LS</strain>
    </source>
</reference>
<dbReference type="PRINTS" id="PR00622">
    <property type="entry name" value="HISTONEH3"/>
</dbReference>
<dbReference type="Gene3D" id="3.40.50.410">
    <property type="entry name" value="von Willebrand factor, type A domain"/>
    <property type="match status" value="1"/>
</dbReference>
<evidence type="ECO:0000259" key="6">
    <source>
        <dbReference type="PROSITE" id="PS51468"/>
    </source>
</evidence>
<sequence length="872" mass="95267">MARTKQTARGSGSTSGQPLIGCWHPIANPSSPSQICRSYLPLSDLRAHTIITDVVSCTRLTQTFSNETTEHLNNMVYSFPIHDGVSVVSFTATIGDVQIQGIVKDKQQARLEFKKAVAEGESAALLEQLPQASDVFTTHIGNVPAGNNVTVELVYVGELRHDAEADGSRFTIPFSIAPRYGTTPDNLLISSLPSSTIQDAIQITVDVQSPSGCPIQSIQSPSHPVVVTIGRTTDMPAEAFVHCRASATISLNCHSLDKDFVIIINTKNTNIPRAILETHPTIAHQRALLVSLVPTFPLQSGPVEVVFVIDRSGSMTGKTGMVIQAMNTMLKSLSAGVKFNICSFGSHFSFIWPQSKLYNEKNLDEALQYVGAIQADFGGTEMLDPVQATISQRDHDLALNAIILTDGQIWAQEELFKIIHESSEQDQSRFFALGIGHGASTSLVHGIATEGNGMSQFVADDEPMDTKLVRLLKCALSPYLSHYSLGTKYRRDDEDYEIIESKDASMVTVTLPMREKRKYVETDTPNLTEKDTRDKTDAKRAEETNGDRFSHLPVVSPPSVLQVPSRVPPLHPFSRTTLFLLLDPSTYNMTLESVILHASSKGGQISIEIEVEDIGKGEVIHQLAARKEVSELEMGRGWLSSATDKGSNLPLKTQHEAIWEEIVQREAIHLGTKYQVAGKWCSFIAVKGDEAYEPVTFRGLARKSTGGKAPRKQLASKAARKSTGGKAPRKQLASNAARKSAPSTIIPKAVTSRLLELVEGLGEDDASLSPDHAQNPNEDKMHALIRLQKFDGSWRWEQSLLDITGAILSKAKTPVREDSILATALAVAFLRTRMAHSADIWELIVDKAVSWLAGQEITDSETEIQGATMLLP</sequence>
<dbReference type="InterPro" id="IPR002035">
    <property type="entry name" value="VWF_A"/>
</dbReference>
<keyword evidence="2" id="KW-0158">Chromosome</keyword>
<keyword evidence="3" id="KW-0544">Nucleosome core</keyword>
<keyword evidence="3" id="KW-0238">DNA-binding</keyword>
<organism evidence="7 8">
    <name type="scientific">Xylaria bambusicola</name>
    <dbReference type="NCBI Taxonomy" id="326684"/>
    <lineage>
        <taxon>Eukaryota</taxon>
        <taxon>Fungi</taxon>
        <taxon>Dikarya</taxon>
        <taxon>Ascomycota</taxon>
        <taxon>Pezizomycotina</taxon>
        <taxon>Sordariomycetes</taxon>
        <taxon>Xylariomycetidae</taxon>
        <taxon>Xylariales</taxon>
        <taxon>Xylariaceae</taxon>
        <taxon>Xylaria</taxon>
    </lineage>
</organism>
<keyword evidence="8" id="KW-1185">Reference proteome</keyword>
<proteinExistence type="predicted"/>
<gene>
    <name evidence="7" type="ORF">RRF57_000922</name>
</gene>
<evidence type="ECO:0000256" key="3">
    <source>
        <dbReference type="ARBA" id="ARBA00023269"/>
    </source>
</evidence>
<dbReference type="InterPro" id="IPR013694">
    <property type="entry name" value="VIT"/>
</dbReference>
<evidence type="ECO:0000256" key="2">
    <source>
        <dbReference type="ARBA" id="ARBA00022454"/>
    </source>
</evidence>
<dbReference type="PANTHER" id="PTHR45737:SF6">
    <property type="entry name" value="VON WILLEBRAND FACTOR A DOMAIN-CONTAINING PROTEIN 5A"/>
    <property type="match status" value="1"/>
</dbReference>
<feature type="domain" description="VIT" evidence="6">
    <location>
        <begin position="26"/>
        <end position="157"/>
    </location>
</feature>
<protein>
    <recommendedName>
        <fullName evidence="9">VIT domain-containing protein</fullName>
    </recommendedName>
</protein>
<name>A0AAN7Z5V7_9PEZI</name>
<dbReference type="SMART" id="SM00327">
    <property type="entry name" value="VWA"/>
    <property type="match status" value="1"/>
</dbReference>
<dbReference type="EMBL" id="JAWHQM010000002">
    <property type="protein sequence ID" value="KAK5625206.1"/>
    <property type="molecule type" value="Genomic_DNA"/>
</dbReference>
<dbReference type="GO" id="GO:0000786">
    <property type="term" value="C:nucleosome"/>
    <property type="evidence" value="ECO:0007669"/>
    <property type="project" value="UniProtKB-KW"/>
</dbReference>
<dbReference type="PROSITE" id="PS00322">
    <property type="entry name" value="HISTONE_H3_1"/>
    <property type="match status" value="2"/>
</dbReference>
<dbReference type="PROSITE" id="PS51468">
    <property type="entry name" value="VIT"/>
    <property type="match status" value="1"/>
</dbReference>
<dbReference type="PANTHER" id="PTHR45737">
    <property type="entry name" value="VON WILLEBRAND FACTOR A DOMAIN-CONTAINING PROTEIN 5A"/>
    <property type="match status" value="1"/>
</dbReference>
<evidence type="ECO:0008006" key="9">
    <source>
        <dbReference type="Google" id="ProtNLM"/>
    </source>
</evidence>
<dbReference type="InterPro" id="IPR036465">
    <property type="entry name" value="vWFA_dom_sf"/>
</dbReference>
<dbReference type="SMART" id="SM00609">
    <property type="entry name" value="VIT"/>
    <property type="match status" value="1"/>
</dbReference>
<feature type="region of interest" description="Disordered" evidence="4">
    <location>
        <begin position="522"/>
        <end position="555"/>
    </location>
</feature>
<feature type="domain" description="VWFA" evidence="5">
    <location>
        <begin position="304"/>
        <end position="472"/>
    </location>
</feature>
<evidence type="ECO:0000256" key="4">
    <source>
        <dbReference type="SAM" id="MobiDB-lite"/>
    </source>
</evidence>
<dbReference type="Proteomes" id="UP001305414">
    <property type="component" value="Unassembled WGS sequence"/>
</dbReference>
<comment type="caution">
    <text evidence="7">The sequence shown here is derived from an EMBL/GenBank/DDBJ whole genome shotgun (WGS) entry which is preliminary data.</text>
</comment>
<feature type="compositionally biased region" description="Basic and acidic residues" evidence="4">
    <location>
        <begin position="528"/>
        <end position="550"/>
    </location>
</feature>